<reference evidence="18" key="1">
    <citation type="submission" date="2018-02" db="EMBL/GenBank/DDBJ databases">
        <title>Phylogenetic relationship among Sanguinolaria species (Mollusca: Sanguinolaria) based on complete mitochondria genome.</title>
        <authorList>
            <person name="Sun S."/>
            <person name="Jiang L."/>
            <person name="Li Q."/>
            <person name="Kong L."/>
        </authorList>
    </citation>
    <scope>NUCLEOTIDE SEQUENCE</scope>
</reference>
<dbReference type="AlphaFoldDB" id="A0A4P8KYD5"/>
<dbReference type="InterPro" id="IPR001750">
    <property type="entry name" value="ND/Mrp_TM"/>
</dbReference>
<keyword evidence="7 16" id="KW-0812">Transmembrane</keyword>
<feature type="transmembrane region" description="Helical" evidence="16">
    <location>
        <begin position="270"/>
        <end position="289"/>
    </location>
</feature>
<feature type="transmembrane region" description="Helical" evidence="16">
    <location>
        <begin position="339"/>
        <end position="358"/>
    </location>
</feature>
<evidence type="ECO:0000313" key="18">
    <source>
        <dbReference type="EMBL" id="QCQ20462.1"/>
    </source>
</evidence>
<feature type="transmembrane region" description="Helical" evidence="16">
    <location>
        <begin position="370"/>
        <end position="397"/>
    </location>
</feature>
<feature type="transmembrane region" description="Helical" evidence="16">
    <location>
        <begin position="239"/>
        <end position="263"/>
    </location>
</feature>
<dbReference type="GO" id="GO:0008137">
    <property type="term" value="F:NADH dehydrogenase (ubiquinone) activity"/>
    <property type="evidence" value="ECO:0007669"/>
    <property type="project" value="UniProtKB-UniRule"/>
</dbReference>
<gene>
    <name evidence="18" type="primary">ND4</name>
</gene>
<feature type="transmembrane region" description="Helical" evidence="16">
    <location>
        <begin position="295"/>
        <end position="319"/>
    </location>
</feature>
<keyword evidence="11 16" id="KW-0520">NAD</keyword>
<keyword evidence="13 16" id="KW-0496">Mitochondrion</keyword>
<evidence type="ECO:0000256" key="5">
    <source>
        <dbReference type="ARBA" id="ARBA00022448"/>
    </source>
</evidence>
<comment type="catalytic activity">
    <reaction evidence="15 16">
        <text>a ubiquinone + NADH + 5 H(+)(in) = a ubiquinol + NAD(+) + 4 H(+)(out)</text>
        <dbReference type="Rhea" id="RHEA:29091"/>
        <dbReference type="Rhea" id="RHEA-COMP:9565"/>
        <dbReference type="Rhea" id="RHEA-COMP:9566"/>
        <dbReference type="ChEBI" id="CHEBI:15378"/>
        <dbReference type="ChEBI" id="CHEBI:16389"/>
        <dbReference type="ChEBI" id="CHEBI:17976"/>
        <dbReference type="ChEBI" id="CHEBI:57540"/>
        <dbReference type="ChEBI" id="CHEBI:57945"/>
        <dbReference type="EC" id="7.1.1.2"/>
    </reaction>
</comment>
<evidence type="ECO:0000256" key="6">
    <source>
        <dbReference type="ARBA" id="ARBA00022660"/>
    </source>
</evidence>
<dbReference type="RefSeq" id="YP_009642898.1">
    <property type="nucleotide sequence ID" value="NC_042422.1"/>
</dbReference>
<dbReference type="CTD" id="4538"/>
<evidence type="ECO:0000256" key="13">
    <source>
        <dbReference type="ARBA" id="ARBA00023128"/>
    </source>
</evidence>
<feature type="domain" description="NADH:quinone oxidoreductase/Mrp antiporter transmembrane" evidence="17">
    <location>
        <begin position="100"/>
        <end position="382"/>
    </location>
</feature>
<feature type="transmembrane region" description="Helical" evidence="16">
    <location>
        <begin position="213"/>
        <end position="233"/>
    </location>
</feature>
<dbReference type="GeneID" id="41700090"/>
<keyword evidence="14 16" id="KW-0472">Membrane</keyword>
<proteinExistence type="inferred from homology"/>
<dbReference type="PRINTS" id="PR01437">
    <property type="entry name" value="NUOXDRDTASE4"/>
</dbReference>
<feature type="transmembrane region" description="Helical" evidence="16">
    <location>
        <begin position="103"/>
        <end position="124"/>
    </location>
</feature>
<evidence type="ECO:0000256" key="4">
    <source>
        <dbReference type="ARBA" id="ARBA00021006"/>
    </source>
</evidence>
<dbReference type="InterPro" id="IPR003918">
    <property type="entry name" value="NADH_UbQ_OxRdtase"/>
</dbReference>
<sequence>MNEVYSGNFNSVGGSLLVLICSLQISCLSGFTHMTDSVSLLCSWWMTDYLSVGLVCLTVLVVFISLVASDDDYNFDVLWTNFCLCVSLVGLSCFMFFGCSDFFMFFFFFEMSLIPTSVLILSWGHQPERLQAGLQMVIYTVCGSLPLMVLLGLIWWGNGSDNMILISMVGNSMVGEYSVLWLLLMIGMLVKVPVFSVHGWLPKAHVEAPLSGSMLLAGVLLKLGIYGVCRLTWCLGSPPIGLAFSVVVVSLWGGVVCSFLCLCFHDVKSVIAYSSIAHMALSLGGILSFSHLGWMGGICMALAHGVCSPCLFALANYTYMGTGSRSILLCKGVLKSMPVLSAMWFIFCAVNLGCPPSVNFFSECFLFCGIMGYSFIFLVPLFLMCFLAAGYSLFLYSTVNHGYQSLGISSYAGLSIRFLITMVVSMIILFGLFLMLGSVFL</sequence>
<evidence type="ECO:0000256" key="3">
    <source>
        <dbReference type="ARBA" id="ARBA00012944"/>
    </source>
</evidence>
<feature type="transmembrane region" description="Helical" evidence="16">
    <location>
        <begin position="12"/>
        <end position="32"/>
    </location>
</feature>
<name>A0A4P8KYD5_9BIVA</name>
<evidence type="ECO:0000256" key="7">
    <source>
        <dbReference type="ARBA" id="ARBA00022692"/>
    </source>
</evidence>
<feature type="transmembrane region" description="Helical" evidence="16">
    <location>
        <begin position="136"/>
        <end position="157"/>
    </location>
</feature>
<dbReference type="PANTHER" id="PTHR43507:SF20">
    <property type="entry name" value="NADH-UBIQUINONE OXIDOREDUCTASE CHAIN 4"/>
    <property type="match status" value="1"/>
</dbReference>
<feature type="transmembrane region" description="Helical" evidence="16">
    <location>
        <begin position="418"/>
        <end position="440"/>
    </location>
</feature>
<comment type="function">
    <text evidence="16">Core subunit of the mitochondrial membrane respiratory chain NADH dehydrogenase (Complex I) which catalyzes electron transfer from NADH through the respiratory chain, using ubiquinone as an electron acceptor. Essential for the catalytic activity and assembly of complex I.</text>
</comment>
<keyword evidence="6 16" id="KW-0679">Respiratory chain</keyword>
<evidence type="ECO:0000256" key="12">
    <source>
        <dbReference type="ARBA" id="ARBA00023075"/>
    </source>
</evidence>
<organism evidence="18">
    <name type="scientific">Gari elongata</name>
    <dbReference type="NCBI Taxonomy" id="1230573"/>
    <lineage>
        <taxon>Eukaryota</taxon>
        <taxon>Metazoa</taxon>
        <taxon>Spiralia</taxon>
        <taxon>Lophotrochozoa</taxon>
        <taxon>Mollusca</taxon>
        <taxon>Bivalvia</taxon>
        <taxon>Autobranchia</taxon>
        <taxon>Heteroconchia</taxon>
        <taxon>Euheterodonta</taxon>
        <taxon>Imparidentia</taxon>
        <taxon>Neoheterodontei</taxon>
        <taxon>Cardiida</taxon>
        <taxon>Tellinoidea</taxon>
        <taxon>Psammobiidae</taxon>
        <taxon>Gari</taxon>
    </lineage>
</organism>
<dbReference type="EC" id="7.1.1.2" evidence="3 16"/>
<dbReference type="GO" id="GO:0031966">
    <property type="term" value="C:mitochondrial membrane"/>
    <property type="evidence" value="ECO:0007669"/>
    <property type="project" value="UniProtKB-SubCell"/>
</dbReference>
<dbReference type="Pfam" id="PF00361">
    <property type="entry name" value="Proton_antipo_M"/>
    <property type="match status" value="1"/>
</dbReference>
<dbReference type="PANTHER" id="PTHR43507">
    <property type="entry name" value="NADH-UBIQUINONE OXIDOREDUCTASE CHAIN 4"/>
    <property type="match status" value="1"/>
</dbReference>
<evidence type="ECO:0000256" key="10">
    <source>
        <dbReference type="ARBA" id="ARBA00022989"/>
    </source>
</evidence>
<keyword evidence="12 16" id="KW-0830">Ubiquinone</keyword>
<dbReference type="GO" id="GO:0015990">
    <property type="term" value="P:electron transport coupled proton transport"/>
    <property type="evidence" value="ECO:0007669"/>
    <property type="project" value="TreeGrafter"/>
</dbReference>
<dbReference type="EMBL" id="MG978992">
    <property type="protein sequence ID" value="QCQ20462.1"/>
    <property type="molecule type" value="Genomic_DNA"/>
</dbReference>
<keyword evidence="5 16" id="KW-0813">Transport</keyword>
<accession>A0A4P8KYD5</accession>
<comment type="similarity">
    <text evidence="2 16">Belongs to the complex I subunit 4 family.</text>
</comment>
<keyword evidence="8" id="KW-1278">Translocase</keyword>
<evidence type="ECO:0000256" key="14">
    <source>
        <dbReference type="ARBA" id="ARBA00023136"/>
    </source>
</evidence>
<evidence type="ECO:0000256" key="2">
    <source>
        <dbReference type="ARBA" id="ARBA00009025"/>
    </source>
</evidence>
<evidence type="ECO:0000256" key="9">
    <source>
        <dbReference type="ARBA" id="ARBA00022982"/>
    </source>
</evidence>
<evidence type="ECO:0000259" key="17">
    <source>
        <dbReference type="Pfam" id="PF00361"/>
    </source>
</evidence>
<keyword evidence="9 16" id="KW-0249">Electron transport</keyword>
<dbReference type="GO" id="GO:0042773">
    <property type="term" value="P:ATP synthesis coupled electron transport"/>
    <property type="evidence" value="ECO:0007669"/>
    <property type="project" value="InterPro"/>
</dbReference>
<keyword evidence="10 16" id="KW-1133">Transmembrane helix</keyword>
<comment type="subcellular location">
    <subcellularLocation>
        <location evidence="1 16">Mitochondrion membrane</location>
        <topology evidence="1 16">Multi-pass membrane protein</topology>
    </subcellularLocation>
</comment>
<evidence type="ECO:0000256" key="15">
    <source>
        <dbReference type="ARBA" id="ARBA00049551"/>
    </source>
</evidence>
<evidence type="ECO:0000256" key="8">
    <source>
        <dbReference type="ARBA" id="ARBA00022967"/>
    </source>
</evidence>
<feature type="transmembrane region" description="Helical" evidence="16">
    <location>
        <begin position="78"/>
        <end position="97"/>
    </location>
</feature>
<feature type="transmembrane region" description="Helical" evidence="16">
    <location>
        <begin position="44"/>
        <end position="66"/>
    </location>
</feature>
<dbReference type="GO" id="GO:0003954">
    <property type="term" value="F:NADH dehydrogenase activity"/>
    <property type="evidence" value="ECO:0007669"/>
    <property type="project" value="TreeGrafter"/>
</dbReference>
<evidence type="ECO:0000256" key="1">
    <source>
        <dbReference type="ARBA" id="ARBA00004225"/>
    </source>
</evidence>
<evidence type="ECO:0000256" key="16">
    <source>
        <dbReference type="RuleBase" id="RU003297"/>
    </source>
</evidence>
<protein>
    <recommendedName>
        <fullName evidence="4 16">NADH-ubiquinone oxidoreductase chain 4</fullName>
        <ecNumber evidence="3 16">7.1.1.2</ecNumber>
    </recommendedName>
</protein>
<geneLocation type="mitochondrion" evidence="18"/>
<feature type="transmembrane region" description="Helical" evidence="16">
    <location>
        <begin position="177"/>
        <end position="201"/>
    </location>
</feature>
<dbReference type="GO" id="GO:0048039">
    <property type="term" value="F:ubiquinone binding"/>
    <property type="evidence" value="ECO:0007669"/>
    <property type="project" value="TreeGrafter"/>
</dbReference>
<evidence type="ECO:0000256" key="11">
    <source>
        <dbReference type="ARBA" id="ARBA00023027"/>
    </source>
</evidence>